<proteinExistence type="predicted"/>
<keyword evidence="2" id="KW-1185">Reference proteome</keyword>
<comment type="caution">
    <text evidence="1">The sequence shown here is derived from an EMBL/GenBank/DDBJ whole genome shotgun (WGS) entry which is preliminary data.</text>
</comment>
<dbReference type="OrthoDB" id="3800761at2759"/>
<evidence type="ECO:0000313" key="1">
    <source>
        <dbReference type="EMBL" id="ODM20007.1"/>
    </source>
</evidence>
<protein>
    <submittedName>
        <fullName evidence="1">Uncharacterized protein</fullName>
    </submittedName>
</protein>
<dbReference type="STRING" id="573508.A0A1E3BGG6"/>
<gene>
    <name evidence="1" type="ORF">SI65_04993</name>
</gene>
<dbReference type="VEuPathDB" id="FungiDB:SI65_04993"/>
<sequence length="133" mass="14713">MRETGVAFIDGGWLKEDYGRGMLSISQIGETEAEILAKHSGQANHLGARRLLARTEAAKHGILQHRTCPTTNDYRDHQAAQGIIDENEVGGLYQQIRLKDFQPMVWESVLEELVMWHGAPMAAVTRAFGALGV</sequence>
<dbReference type="AlphaFoldDB" id="A0A1E3BGG6"/>
<dbReference type="Proteomes" id="UP000094569">
    <property type="component" value="Unassembled WGS sequence"/>
</dbReference>
<evidence type="ECO:0000313" key="2">
    <source>
        <dbReference type="Proteomes" id="UP000094569"/>
    </source>
</evidence>
<name>A0A1E3BGG6_ASPCR</name>
<dbReference type="EMBL" id="JXNT01000004">
    <property type="protein sequence ID" value="ODM20007.1"/>
    <property type="molecule type" value="Genomic_DNA"/>
</dbReference>
<reference evidence="1 2" key="1">
    <citation type="journal article" date="2016" name="BMC Genomics">
        <title>Comparative genomic and transcriptomic analyses of the Fuzhuan brick tea-fermentation fungus Aspergillus cristatus.</title>
        <authorList>
            <person name="Ge Y."/>
            <person name="Wang Y."/>
            <person name="Liu Y."/>
            <person name="Tan Y."/>
            <person name="Ren X."/>
            <person name="Zhang X."/>
            <person name="Hyde K.D."/>
            <person name="Liu Y."/>
            <person name="Liu Z."/>
        </authorList>
    </citation>
    <scope>NUCLEOTIDE SEQUENCE [LARGE SCALE GENOMIC DNA]</scope>
    <source>
        <strain evidence="1 2">GZAAS20.1005</strain>
    </source>
</reference>
<accession>A0A1E3BGG6</accession>
<organism evidence="1 2">
    <name type="scientific">Aspergillus cristatus</name>
    <name type="common">Chinese Fuzhuan brick tea-fermentation fungus</name>
    <name type="synonym">Eurotium cristatum</name>
    <dbReference type="NCBI Taxonomy" id="573508"/>
    <lineage>
        <taxon>Eukaryota</taxon>
        <taxon>Fungi</taxon>
        <taxon>Dikarya</taxon>
        <taxon>Ascomycota</taxon>
        <taxon>Pezizomycotina</taxon>
        <taxon>Eurotiomycetes</taxon>
        <taxon>Eurotiomycetidae</taxon>
        <taxon>Eurotiales</taxon>
        <taxon>Aspergillaceae</taxon>
        <taxon>Aspergillus</taxon>
        <taxon>Aspergillus subgen. Aspergillus</taxon>
    </lineage>
</organism>